<accession>A0A370TTY6</accession>
<evidence type="ECO:0000313" key="6">
    <source>
        <dbReference type="Proteomes" id="UP000254866"/>
    </source>
</evidence>
<comment type="caution">
    <text evidence="5">The sequence shown here is derived from an EMBL/GenBank/DDBJ whole genome shotgun (WGS) entry which is preliminary data.</text>
</comment>
<dbReference type="EMBL" id="NPIC01000002">
    <property type="protein sequence ID" value="RDL38991.1"/>
    <property type="molecule type" value="Genomic_DNA"/>
</dbReference>
<gene>
    <name evidence="5" type="ORF">BP5553_03331</name>
</gene>
<evidence type="ECO:0000256" key="1">
    <source>
        <dbReference type="ARBA" id="ARBA00005725"/>
    </source>
</evidence>
<dbReference type="Proteomes" id="UP000254866">
    <property type="component" value="Unassembled WGS sequence"/>
</dbReference>
<dbReference type="GO" id="GO:0016491">
    <property type="term" value="F:oxidoreductase activity"/>
    <property type="evidence" value="ECO:0007669"/>
    <property type="project" value="UniProtKB-KW"/>
</dbReference>
<comment type="similarity">
    <text evidence="1">Belongs to the NmrA-type oxidoreductase family. Isoflavone reductase subfamily.</text>
</comment>
<sequence length="309" mass="34450">MMRIAVAGSGGLARIFAQYLDQTVHTFIILSRQPRPALVELGYQVAVVDYDSQADLRYTLRGVDMVISTVSGGPQISLIDAAAQSGVRRFVPAEFEGPPGRRGQNDPLDRGSRATIARLREWSHNPRHQMRFTIFTCGIFYERFARGGLAAYDIGSSTSIQNQGSYLMDVGAGTAEVVEYNSSGQPIYICLTSVYDLARFVVAAIDIGPHTWPPEYRLQGDRRSVTQILEWGAAVRGVEMLLTDIIEPGNLGAHLEHATYYQDWAKAARVQELMATEQRRYDFAQPTLNPLVNIVPVPFWDWLSNHWGT</sequence>
<dbReference type="OrthoDB" id="419598at2759"/>
<keyword evidence="2" id="KW-0521">NADP</keyword>
<evidence type="ECO:0000256" key="3">
    <source>
        <dbReference type="ARBA" id="ARBA00023002"/>
    </source>
</evidence>
<dbReference type="PANTHER" id="PTHR47706">
    <property type="entry name" value="NMRA-LIKE FAMILY PROTEIN"/>
    <property type="match status" value="1"/>
</dbReference>
<keyword evidence="6" id="KW-1185">Reference proteome</keyword>
<dbReference type="InterPro" id="IPR051609">
    <property type="entry name" value="NmrA/Isoflavone_reductase-like"/>
</dbReference>
<name>A0A370TTY6_9HELO</name>
<protein>
    <recommendedName>
        <fullName evidence="4">NAD(P)-binding domain-containing protein</fullName>
    </recommendedName>
</protein>
<dbReference type="AlphaFoldDB" id="A0A370TTY6"/>
<reference evidence="5 6" key="1">
    <citation type="journal article" date="2018" name="IMA Fungus">
        <title>IMA Genome-F 9: Draft genome sequence of Annulohypoxylon stygium, Aspergillus mulundensis, Berkeleyomyces basicola (syn. Thielaviopsis basicola), Ceratocystis smalleyi, two Cercospora beticola strains, Coleophoma cylindrospora, Fusarium fracticaudum, Phialophora cf. hyalina, and Morchella septimelata.</title>
        <authorList>
            <person name="Wingfield B.D."/>
            <person name="Bills G.F."/>
            <person name="Dong Y."/>
            <person name="Huang W."/>
            <person name="Nel W.J."/>
            <person name="Swalarsk-Parry B.S."/>
            <person name="Vaghefi N."/>
            <person name="Wilken P.M."/>
            <person name="An Z."/>
            <person name="de Beer Z.W."/>
            <person name="De Vos L."/>
            <person name="Chen L."/>
            <person name="Duong T.A."/>
            <person name="Gao Y."/>
            <person name="Hammerbacher A."/>
            <person name="Kikkert J.R."/>
            <person name="Li Y."/>
            <person name="Li H."/>
            <person name="Li K."/>
            <person name="Li Q."/>
            <person name="Liu X."/>
            <person name="Ma X."/>
            <person name="Naidoo K."/>
            <person name="Pethybridge S.J."/>
            <person name="Sun J."/>
            <person name="Steenkamp E.T."/>
            <person name="van der Nest M.A."/>
            <person name="van Wyk S."/>
            <person name="Wingfield M.J."/>
            <person name="Xiong C."/>
            <person name="Yue Q."/>
            <person name="Zhang X."/>
        </authorList>
    </citation>
    <scope>NUCLEOTIDE SEQUENCE [LARGE SCALE GENOMIC DNA]</scope>
    <source>
        <strain evidence="5 6">BP 5553</strain>
    </source>
</reference>
<feature type="domain" description="NAD(P)-binding" evidence="4">
    <location>
        <begin position="9"/>
        <end position="92"/>
    </location>
</feature>
<dbReference type="GeneID" id="43596180"/>
<evidence type="ECO:0000259" key="4">
    <source>
        <dbReference type="Pfam" id="PF13460"/>
    </source>
</evidence>
<keyword evidence="3" id="KW-0560">Oxidoreductase</keyword>
<dbReference type="Gene3D" id="3.40.50.720">
    <property type="entry name" value="NAD(P)-binding Rossmann-like Domain"/>
    <property type="match status" value="1"/>
</dbReference>
<dbReference type="SUPFAM" id="SSF51735">
    <property type="entry name" value="NAD(P)-binding Rossmann-fold domains"/>
    <property type="match status" value="1"/>
</dbReference>
<dbReference type="RefSeq" id="XP_031871647.1">
    <property type="nucleotide sequence ID" value="XM_032011954.1"/>
</dbReference>
<dbReference type="PANTHER" id="PTHR47706:SF5">
    <property type="entry name" value="ISOFLAVONE REDUCTASE"/>
    <property type="match status" value="1"/>
</dbReference>
<evidence type="ECO:0000256" key="2">
    <source>
        <dbReference type="ARBA" id="ARBA00022857"/>
    </source>
</evidence>
<dbReference type="InterPro" id="IPR016040">
    <property type="entry name" value="NAD(P)-bd_dom"/>
</dbReference>
<evidence type="ECO:0000313" key="5">
    <source>
        <dbReference type="EMBL" id="RDL38991.1"/>
    </source>
</evidence>
<dbReference type="Pfam" id="PF13460">
    <property type="entry name" value="NAD_binding_10"/>
    <property type="match status" value="1"/>
</dbReference>
<proteinExistence type="inferred from homology"/>
<dbReference type="InterPro" id="IPR036291">
    <property type="entry name" value="NAD(P)-bd_dom_sf"/>
</dbReference>
<organism evidence="5 6">
    <name type="scientific">Venustampulla echinocandica</name>
    <dbReference type="NCBI Taxonomy" id="2656787"/>
    <lineage>
        <taxon>Eukaryota</taxon>
        <taxon>Fungi</taxon>
        <taxon>Dikarya</taxon>
        <taxon>Ascomycota</taxon>
        <taxon>Pezizomycotina</taxon>
        <taxon>Leotiomycetes</taxon>
        <taxon>Helotiales</taxon>
        <taxon>Pleuroascaceae</taxon>
        <taxon>Venustampulla</taxon>
    </lineage>
</organism>